<evidence type="ECO:0000313" key="3">
    <source>
        <dbReference type="EMBL" id="PRQ76651.1"/>
    </source>
</evidence>
<name>A0A2T0AF57_RHOTO</name>
<dbReference type="OrthoDB" id="10450633at2759"/>
<keyword evidence="2" id="KW-0732">Signal</keyword>
<feature type="region of interest" description="Disordered" evidence="1">
    <location>
        <begin position="278"/>
        <end position="338"/>
    </location>
</feature>
<dbReference type="AlphaFoldDB" id="A0A2T0AF57"/>
<feature type="compositionally biased region" description="Polar residues" evidence="1">
    <location>
        <begin position="282"/>
        <end position="294"/>
    </location>
</feature>
<protein>
    <submittedName>
        <fullName evidence="3">Uncharacterized protein</fullName>
    </submittedName>
</protein>
<dbReference type="EMBL" id="LCTV02000002">
    <property type="protein sequence ID" value="PRQ76651.1"/>
    <property type="molecule type" value="Genomic_DNA"/>
</dbReference>
<dbReference type="Proteomes" id="UP000239560">
    <property type="component" value="Unassembled WGS sequence"/>
</dbReference>
<reference evidence="3 4" key="1">
    <citation type="journal article" date="2018" name="Elife">
        <title>Functional genomics of lipid metabolism in the oleaginous yeast Rhodosporidium toruloides.</title>
        <authorList>
            <person name="Coradetti S.T."/>
            <person name="Pinel D."/>
            <person name="Geiselman G."/>
            <person name="Ito M."/>
            <person name="Mondo S."/>
            <person name="Reilly M.C."/>
            <person name="Cheng Y.F."/>
            <person name="Bauer S."/>
            <person name="Grigoriev I."/>
            <person name="Gladden J.M."/>
            <person name="Simmons B.A."/>
            <person name="Brem R."/>
            <person name="Arkin A.P."/>
            <person name="Skerker J.M."/>
        </authorList>
    </citation>
    <scope>NUCLEOTIDE SEQUENCE [LARGE SCALE GENOMIC DNA]</scope>
    <source>
        <strain evidence="3 4">NBRC 0880</strain>
    </source>
</reference>
<gene>
    <name evidence="3" type="ORF">AAT19DRAFT_12069</name>
</gene>
<evidence type="ECO:0000313" key="4">
    <source>
        <dbReference type="Proteomes" id="UP000239560"/>
    </source>
</evidence>
<dbReference type="PROSITE" id="PS51257">
    <property type="entry name" value="PROKAR_LIPOPROTEIN"/>
    <property type="match status" value="1"/>
</dbReference>
<sequence>MLQNKTHAVFCCVQRLPLLVLLSLLGCPAASRCLRTPLPFAFTSSSRPIDLHTRCPPCHRARFSAAVTFFPVPCFAHTSRPRVHPSRSSVPSVILTVSPADIDPTLPTPSPSPPRFSRRLPTCRDPAELKEQHVAKARAAAERVRLEHLAQALQSSGTGVKAEEGDVGEQSGMQRYSYMVEQEEDGRKVSKRVTVIVPAATPPPAFTLDKVTSGLAFLPPPASYPSPFPRAPPARCIPLPSLHRLSLAPPQPPVPLFHSHVRKRPLAVSNDQLEQRRPAFTLQHQSPVPSSLSRTAMWAQDQQRRLAGISEDTSEREERRREDDDAEREVKGARLTLSERRGGRRFAPLCLV</sequence>
<evidence type="ECO:0000256" key="1">
    <source>
        <dbReference type="SAM" id="MobiDB-lite"/>
    </source>
</evidence>
<comment type="caution">
    <text evidence="3">The sequence shown here is derived from an EMBL/GenBank/DDBJ whole genome shotgun (WGS) entry which is preliminary data.</text>
</comment>
<feature type="compositionally biased region" description="Basic and acidic residues" evidence="1">
    <location>
        <begin position="316"/>
        <end position="338"/>
    </location>
</feature>
<feature type="chain" id="PRO_5015711625" evidence="2">
    <location>
        <begin position="34"/>
        <end position="352"/>
    </location>
</feature>
<feature type="signal peptide" evidence="2">
    <location>
        <begin position="1"/>
        <end position="33"/>
    </location>
</feature>
<proteinExistence type="predicted"/>
<accession>A0A2T0AF57</accession>
<evidence type="ECO:0000256" key="2">
    <source>
        <dbReference type="SAM" id="SignalP"/>
    </source>
</evidence>
<organism evidence="3 4">
    <name type="scientific">Rhodotorula toruloides</name>
    <name type="common">Yeast</name>
    <name type="synonym">Rhodosporidium toruloides</name>
    <dbReference type="NCBI Taxonomy" id="5286"/>
    <lineage>
        <taxon>Eukaryota</taxon>
        <taxon>Fungi</taxon>
        <taxon>Dikarya</taxon>
        <taxon>Basidiomycota</taxon>
        <taxon>Pucciniomycotina</taxon>
        <taxon>Microbotryomycetes</taxon>
        <taxon>Sporidiobolales</taxon>
        <taxon>Sporidiobolaceae</taxon>
        <taxon>Rhodotorula</taxon>
    </lineage>
</organism>